<comment type="caution">
    <text evidence="3">The sequence shown here is derived from an EMBL/GenBank/DDBJ whole genome shotgun (WGS) entry which is preliminary data.</text>
</comment>
<reference evidence="3 4" key="1">
    <citation type="submission" date="2016-10" db="EMBL/GenBank/DDBJ databases">
        <authorList>
            <person name="Varghese N."/>
            <person name="Submissions S."/>
        </authorList>
    </citation>
    <scope>NUCLEOTIDE SEQUENCE [LARGE SCALE GENOMIC DNA]</scope>
    <source>
        <strain evidence="3 4">DSM 18839</strain>
    </source>
</reference>
<name>A0A8G2EX25_9PROT</name>
<sequence length="426" mass="45233">MTNAPHRLGALEALRAIEGGTLTPEALMESCLERAAARDGEVGAFIHLDAEQARDAARASTASGPLGGLPVAVKDIIETADMPTGYGSSIYVGHQPEEDAAVVARTRSAGGVVMGKTVSTEFAWRNPGKTRNPHGLDHTPGGSSSGSAAAVGDFMVPLAFGTQTAGSVIRPAAYCGVVGFKPTFGTHDRRGVKELSRYLDTVGTFARSVADIAHFDYALRGEPAPRLDGFDGAAPRLAFHVPFADKIEEDAVDVMERVRIAVQTAGASVVGLVDWTAFEKMDDIHMRLMTAEAARALAWEYDNHADKLSEFYRETIAAGRKIDDTELYQLQADADAFRNDAAARLDGIDAILTVPAAGEAPEGLSFTGDPLFNKIWTLLRWPCVTIPAGKGDQGLPLGVQIVTGYGEDAKALAVADWIERALQADQ</sequence>
<dbReference type="PANTHER" id="PTHR11895:SF151">
    <property type="entry name" value="GLUTAMYL-TRNA(GLN) AMIDOTRANSFERASE SUBUNIT A"/>
    <property type="match status" value="1"/>
</dbReference>
<protein>
    <submittedName>
        <fullName evidence="3">Asp-tRNAAsn/Glu-tRNAGln amidotransferase A subunit</fullName>
    </submittedName>
</protein>
<proteinExistence type="predicted"/>
<dbReference type="EMBL" id="FNBW01000009">
    <property type="protein sequence ID" value="SDG04312.1"/>
    <property type="molecule type" value="Genomic_DNA"/>
</dbReference>
<dbReference type="InterPro" id="IPR023631">
    <property type="entry name" value="Amidase_dom"/>
</dbReference>
<dbReference type="GO" id="GO:0016740">
    <property type="term" value="F:transferase activity"/>
    <property type="evidence" value="ECO:0007669"/>
    <property type="project" value="UniProtKB-KW"/>
</dbReference>
<keyword evidence="3" id="KW-0808">Transferase</keyword>
<dbReference type="RefSeq" id="WP_093151678.1">
    <property type="nucleotide sequence ID" value="NZ_FNBW01000009.1"/>
</dbReference>
<dbReference type="PANTHER" id="PTHR11895">
    <property type="entry name" value="TRANSAMIDASE"/>
    <property type="match status" value="1"/>
</dbReference>
<dbReference type="Pfam" id="PF01425">
    <property type="entry name" value="Amidase"/>
    <property type="match status" value="1"/>
</dbReference>
<dbReference type="Gene3D" id="3.90.1300.10">
    <property type="entry name" value="Amidase signature (AS) domain"/>
    <property type="match status" value="1"/>
</dbReference>
<dbReference type="InterPro" id="IPR036928">
    <property type="entry name" value="AS_sf"/>
</dbReference>
<accession>A0A8G2EX25</accession>
<gene>
    <name evidence="3" type="ORF">SAMN05660686_03176</name>
</gene>
<dbReference type="InterPro" id="IPR000120">
    <property type="entry name" value="Amidase"/>
</dbReference>
<dbReference type="Proteomes" id="UP000198615">
    <property type="component" value="Unassembled WGS sequence"/>
</dbReference>
<feature type="domain" description="Amidase" evidence="2">
    <location>
        <begin position="27"/>
        <end position="410"/>
    </location>
</feature>
<dbReference type="OrthoDB" id="9777859at2"/>
<dbReference type="SUPFAM" id="SSF75304">
    <property type="entry name" value="Amidase signature (AS) enzymes"/>
    <property type="match status" value="1"/>
</dbReference>
<keyword evidence="4" id="KW-1185">Reference proteome</keyword>
<evidence type="ECO:0000256" key="1">
    <source>
        <dbReference type="SAM" id="MobiDB-lite"/>
    </source>
</evidence>
<dbReference type="AlphaFoldDB" id="A0A8G2EX25"/>
<evidence type="ECO:0000259" key="2">
    <source>
        <dbReference type="Pfam" id="PF01425"/>
    </source>
</evidence>
<feature type="region of interest" description="Disordered" evidence="1">
    <location>
        <begin position="124"/>
        <end position="144"/>
    </location>
</feature>
<evidence type="ECO:0000313" key="4">
    <source>
        <dbReference type="Proteomes" id="UP000198615"/>
    </source>
</evidence>
<evidence type="ECO:0000313" key="3">
    <source>
        <dbReference type="EMBL" id="SDG04312.1"/>
    </source>
</evidence>
<organism evidence="3 4">
    <name type="scientific">Thalassobaculum litoreum DSM 18839</name>
    <dbReference type="NCBI Taxonomy" id="1123362"/>
    <lineage>
        <taxon>Bacteria</taxon>
        <taxon>Pseudomonadati</taxon>
        <taxon>Pseudomonadota</taxon>
        <taxon>Alphaproteobacteria</taxon>
        <taxon>Rhodospirillales</taxon>
        <taxon>Thalassobaculaceae</taxon>
        <taxon>Thalassobaculum</taxon>
    </lineage>
</organism>